<accession>A0A1V2A4I0</accession>
<dbReference type="SUPFAM" id="SSF52540">
    <property type="entry name" value="P-loop containing nucleoside triphosphate hydrolases"/>
    <property type="match status" value="1"/>
</dbReference>
<dbReference type="STRING" id="1714355.BTO28_15980"/>
<dbReference type="CDD" id="cd03116">
    <property type="entry name" value="MobB"/>
    <property type="match status" value="1"/>
</dbReference>
<dbReference type="InterPro" id="IPR052539">
    <property type="entry name" value="MGD_biosynthesis_adapter"/>
</dbReference>
<reference evidence="2 3" key="1">
    <citation type="submission" date="2016-12" db="EMBL/GenBank/DDBJ databases">
        <title>Domibacillus sp. SAB 38T whole genome sequencing.</title>
        <authorList>
            <person name="Verma A."/>
            <person name="Ojha A.K."/>
            <person name="Krishnamurthi S."/>
        </authorList>
    </citation>
    <scope>NUCLEOTIDE SEQUENCE [LARGE SCALE GENOMIC DNA]</scope>
    <source>
        <strain evidence="2 3">SAB 38</strain>
    </source>
</reference>
<feature type="domain" description="Molybdopterin-guanine dinucleotide biosynthesis protein B (MobB)" evidence="1">
    <location>
        <begin position="4"/>
        <end position="130"/>
    </location>
</feature>
<dbReference type="Proteomes" id="UP000188613">
    <property type="component" value="Unassembled WGS sequence"/>
</dbReference>
<dbReference type="OrthoDB" id="9786803at2"/>
<dbReference type="GO" id="GO:0005525">
    <property type="term" value="F:GTP binding"/>
    <property type="evidence" value="ECO:0007669"/>
    <property type="project" value="InterPro"/>
</dbReference>
<evidence type="ECO:0000259" key="1">
    <source>
        <dbReference type="Pfam" id="PF03205"/>
    </source>
</evidence>
<dbReference type="Gene3D" id="3.40.50.300">
    <property type="entry name" value="P-loop containing nucleotide triphosphate hydrolases"/>
    <property type="match status" value="1"/>
</dbReference>
<keyword evidence="3" id="KW-1185">Reference proteome</keyword>
<evidence type="ECO:0000313" key="3">
    <source>
        <dbReference type="Proteomes" id="UP000188613"/>
    </source>
</evidence>
<name>A0A1V2A4I0_9BACI</name>
<dbReference type="InterPro" id="IPR004435">
    <property type="entry name" value="MobB_dom"/>
</dbReference>
<comment type="caution">
    <text evidence="2">The sequence shown here is derived from an EMBL/GenBank/DDBJ whole genome shotgun (WGS) entry which is preliminary data.</text>
</comment>
<dbReference type="EMBL" id="MSFI01000031">
    <property type="protein sequence ID" value="OMP65762.1"/>
    <property type="molecule type" value="Genomic_DNA"/>
</dbReference>
<protein>
    <submittedName>
        <fullName evidence="2">Molybdopterin-guanine dinucleotide biosynthesis protein B</fullName>
    </submittedName>
</protein>
<organism evidence="2 3">
    <name type="scientific">Domibacillus epiphyticus</name>
    <dbReference type="NCBI Taxonomy" id="1714355"/>
    <lineage>
        <taxon>Bacteria</taxon>
        <taxon>Bacillati</taxon>
        <taxon>Bacillota</taxon>
        <taxon>Bacilli</taxon>
        <taxon>Bacillales</taxon>
        <taxon>Bacillaceae</taxon>
        <taxon>Domibacillus</taxon>
    </lineage>
</organism>
<gene>
    <name evidence="2" type="ORF">BTO28_15980</name>
</gene>
<dbReference type="RefSeq" id="WP_076768124.1">
    <property type="nucleotide sequence ID" value="NZ_MSFI01000031.1"/>
</dbReference>
<dbReference type="PANTHER" id="PTHR40072:SF1">
    <property type="entry name" value="MOLYBDOPTERIN-GUANINE DINUCLEOTIDE BIOSYNTHESIS ADAPTER PROTEIN"/>
    <property type="match status" value="1"/>
</dbReference>
<dbReference type="NCBIfam" id="TIGR00176">
    <property type="entry name" value="mobB"/>
    <property type="match status" value="1"/>
</dbReference>
<proteinExistence type="predicted"/>
<sequence>MKKIFQVVGYQNSGKTTLMEKLIYTASVNGFHVASIKHHGHGGKPDTKDSTRHQKAGAIIAGVEGDGTLQLNIKRDSWTLKEILAMYESFPVDLILVEGYKKEMYPKVVLIRTEQDMPLLELENIQCIISWVELNKVEYPVFNIHDEGKYINFLLELLKNKSFD</sequence>
<dbReference type="InterPro" id="IPR027417">
    <property type="entry name" value="P-loop_NTPase"/>
</dbReference>
<evidence type="ECO:0000313" key="2">
    <source>
        <dbReference type="EMBL" id="OMP65762.1"/>
    </source>
</evidence>
<dbReference type="GO" id="GO:0006777">
    <property type="term" value="P:Mo-molybdopterin cofactor biosynthetic process"/>
    <property type="evidence" value="ECO:0007669"/>
    <property type="project" value="InterPro"/>
</dbReference>
<dbReference type="Pfam" id="PF03205">
    <property type="entry name" value="MobB"/>
    <property type="match status" value="1"/>
</dbReference>
<dbReference type="AlphaFoldDB" id="A0A1V2A4I0"/>
<dbReference type="PANTHER" id="PTHR40072">
    <property type="entry name" value="MOLYBDOPTERIN-GUANINE DINUCLEOTIDE BIOSYNTHESIS ADAPTER PROTEIN-RELATED"/>
    <property type="match status" value="1"/>
</dbReference>